<dbReference type="SMART" id="SM00382">
    <property type="entry name" value="AAA"/>
    <property type="match status" value="1"/>
</dbReference>
<accession>A0A5D4SK00</accession>
<dbReference type="AlphaFoldDB" id="A0A5D4SK00"/>
<dbReference type="STRING" id="79883.GCA_001636495_00267"/>
<gene>
    <name evidence="5" type="ORF">FZC76_20810</name>
</gene>
<name>A0A5D4SK00_9BACI</name>
<dbReference type="InterPro" id="IPR003439">
    <property type="entry name" value="ABC_transporter-like_ATP-bd"/>
</dbReference>
<dbReference type="EMBL" id="VTEV01000012">
    <property type="protein sequence ID" value="TYS62544.1"/>
    <property type="molecule type" value="Genomic_DNA"/>
</dbReference>
<dbReference type="InterPro" id="IPR051782">
    <property type="entry name" value="ABC_Transporter_VariousFunc"/>
</dbReference>
<comment type="caution">
    <text evidence="5">The sequence shown here is derived from an EMBL/GenBank/DDBJ whole genome shotgun (WGS) entry which is preliminary data.</text>
</comment>
<evidence type="ECO:0000256" key="3">
    <source>
        <dbReference type="ARBA" id="ARBA00022840"/>
    </source>
</evidence>
<dbReference type="Gene3D" id="3.40.50.300">
    <property type="entry name" value="P-loop containing nucleotide triphosphate hydrolases"/>
    <property type="match status" value="1"/>
</dbReference>
<dbReference type="Proteomes" id="UP000322524">
    <property type="component" value="Unassembled WGS sequence"/>
</dbReference>
<dbReference type="RefSeq" id="WP_148990071.1">
    <property type="nucleotide sequence ID" value="NZ_VTEV01000012.1"/>
</dbReference>
<dbReference type="PROSITE" id="PS50893">
    <property type="entry name" value="ABC_TRANSPORTER_2"/>
    <property type="match status" value="1"/>
</dbReference>
<dbReference type="PANTHER" id="PTHR42939:SF1">
    <property type="entry name" value="ABC TRANSPORTER ATP-BINDING PROTEIN ALBC-RELATED"/>
    <property type="match status" value="1"/>
</dbReference>
<evidence type="ECO:0000313" key="5">
    <source>
        <dbReference type="EMBL" id="TYS62544.1"/>
    </source>
</evidence>
<proteinExistence type="predicted"/>
<sequence length="293" mass="32567">MKIELKNVSKVYGNKKAVDSLSIMLEENKIYGLLGRNGAGKTTLMQMLAGHALPSSGEILINGETPFNNRQITKDICLVNESNNFIKRLKIRDILKVASLFYPNWSWDTANALLGTFNLSPTLKTKGLSKGMESSLGIIIGLASRAKITILDEPYIGLDAAARFKFYEVLLEEYEEFPRTIILSTHLIDEVSNLFEEVVLMRSGQLVFHKSTEELLDSSITVSGKKEVVDEFAQGKRVLHESVLAGRKTATLYGEGLTVEEAAVHNLDADRSSIQQLMVYMTEEELKGGKQYA</sequence>
<dbReference type="InterPro" id="IPR027417">
    <property type="entry name" value="P-loop_NTPase"/>
</dbReference>
<reference evidence="5 6" key="1">
    <citation type="submission" date="2019-08" db="EMBL/GenBank/DDBJ databases">
        <title>Bacillus genomes from the desert of Cuatro Cienegas, Coahuila.</title>
        <authorList>
            <person name="Olmedo-Alvarez G."/>
        </authorList>
    </citation>
    <scope>NUCLEOTIDE SEQUENCE [LARGE SCALE GENOMIC DNA]</scope>
    <source>
        <strain evidence="5 6">CH28_1T</strain>
    </source>
</reference>
<dbReference type="CDD" id="cd03230">
    <property type="entry name" value="ABC_DR_subfamily_A"/>
    <property type="match status" value="1"/>
</dbReference>
<keyword evidence="2" id="KW-0547">Nucleotide-binding</keyword>
<dbReference type="Pfam" id="PF00005">
    <property type="entry name" value="ABC_tran"/>
    <property type="match status" value="1"/>
</dbReference>
<evidence type="ECO:0000256" key="2">
    <source>
        <dbReference type="ARBA" id="ARBA00022741"/>
    </source>
</evidence>
<dbReference type="GO" id="GO:0005524">
    <property type="term" value="F:ATP binding"/>
    <property type="evidence" value="ECO:0007669"/>
    <property type="project" value="UniProtKB-KW"/>
</dbReference>
<dbReference type="SUPFAM" id="SSF52540">
    <property type="entry name" value="P-loop containing nucleoside triphosphate hydrolases"/>
    <property type="match status" value="1"/>
</dbReference>
<dbReference type="GO" id="GO:0016887">
    <property type="term" value="F:ATP hydrolysis activity"/>
    <property type="evidence" value="ECO:0007669"/>
    <property type="project" value="InterPro"/>
</dbReference>
<dbReference type="OrthoDB" id="9804819at2"/>
<protein>
    <submittedName>
        <fullName evidence="5">ABC transporter ATP-binding protein</fullName>
    </submittedName>
</protein>
<evidence type="ECO:0000313" key="6">
    <source>
        <dbReference type="Proteomes" id="UP000322524"/>
    </source>
</evidence>
<evidence type="ECO:0000256" key="1">
    <source>
        <dbReference type="ARBA" id="ARBA00022448"/>
    </source>
</evidence>
<organism evidence="5 6">
    <name type="scientific">Sutcliffiella horikoshii</name>
    <dbReference type="NCBI Taxonomy" id="79883"/>
    <lineage>
        <taxon>Bacteria</taxon>
        <taxon>Bacillati</taxon>
        <taxon>Bacillota</taxon>
        <taxon>Bacilli</taxon>
        <taxon>Bacillales</taxon>
        <taxon>Bacillaceae</taxon>
        <taxon>Sutcliffiella</taxon>
    </lineage>
</organism>
<feature type="domain" description="ABC transporter" evidence="4">
    <location>
        <begin position="3"/>
        <end position="228"/>
    </location>
</feature>
<keyword evidence="1" id="KW-0813">Transport</keyword>
<dbReference type="PANTHER" id="PTHR42939">
    <property type="entry name" value="ABC TRANSPORTER ATP-BINDING PROTEIN ALBC-RELATED"/>
    <property type="match status" value="1"/>
</dbReference>
<dbReference type="InterPro" id="IPR003593">
    <property type="entry name" value="AAA+_ATPase"/>
</dbReference>
<evidence type="ECO:0000259" key="4">
    <source>
        <dbReference type="PROSITE" id="PS50893"/>
    </source>
</evidence>
<keyword evidence="3 5" id="KW-0067">ATP-binding</keyword>